<dbReference type="AlphaFoldDB" id="A0A7V4DX61"/>
<dbReference type="Pfam" id="PF02347">
    <property type="entry name" value="GDC-P"/>
    <property type="match status" value="1"/>
</dbReference>
<dbReference type="PIRSF" id="PIRSF006815">
    <property type="entry name" value="GcvPA"/>
    <property type="match status" value="1"/>
</dbReference>
<sequence>MTYFPHTPQEIREMLNTIGLESIEDLFSEIPEEIRQKAKENFKIPASPSEIDLLEEIKNIARKNIGKEYISFLGGGAYKHYIPPFVKLVSLFPTFYTAYTPYQPEISQGVLQSIFEYQSLICDLTGMEVANASLYEAGSGIAEAALMSVRITGKKEVIASSGLNPEYISVLKTYLQAQNIELKIIPLDEKGETDVDFLEKNISPKTSGVIIQNPNFFGVIETKLKDIEELIHKNNALFILSIYPISLGILKPPSEYNVDIVVGEGQSLGIPLGFGGPYLGILATKKEFIRQIPGRIVGETIDLEGERGFVNTLQTREQHIRRAKATSNICTNEALSAISAAVYMAILGKKGIKKIAEVCFSRAHYLRERMQKEVNLEITYPNSHFFNEFVIKIPENSENFLKKLEEKKILGGIPLSKFYKDRDKEILVAVTERNSLEELEYYIKSLKEVLKKN</sequence>
<dbReference type="InterPro" id="IPR049315">
    <property type="entry name" value="GDC-P_N"/>
</dbReference>
<feature type="domain" description="Glycine cleavage system P-protein N-terminal" evidence="5">
    <location>
        <begin position="2"/>
        <end position="443"/>
    </location>
</feature>
<protein>
    <recommendedName>
        <fullName evidence="4">Probable glycine dehydrogenase (decarboxylating) subunit 1</fullName>
        <ecNumber evidence="4">1.4.4.2</ecNumber>
    </recommendedName>
    <alternativeName>
        <fullName evidence="4">Glycine cleavage system P-protein subunit 1</fullName>
    </alternativeName>
    <alternativeName>
        <fullName evidence="4">Glycine decarboxylase subunit 1</fullName>
    </alternativeName>
    <alternativeName>
        <fullName evidence="4">Glycine dehydrogenase (aminomethyl-transferring) subunit 1</fullName>
    </alternativeName>
</protein>
<dbReference type="PANTHER" id="PTHR42806">
    <property type="entry name" value="GLYCINE CLEAVAGE SYSTEM P-PROTEIN"/>
    <property type="match status" value="1"/>
</dbReference>
<dbReference type="InterPro" id="IPR015424">
    <property type="entry name" value="PyrdxlP-dep_Trfase"/>
</dbReference>
<comment type="catalytic activity">
    <reaction evidence="3 4">
        <text>N(6)-[(R)-lipoyl]-L-lysyl-[glycine-cleavage complex H protein] + glycine + H(+) = N(6)-[(R)-S(8)-aminomethyldihydrolipoyl]-L-lysyl-[glycine-cleavage complex H protein] + CO2</text>
        <dbReference type="Rhea" id="RHEA:24304"/>
        <dbReference type="Rhea" id="RHEA-COMP:10494"/>
        <dbReference type="Rhea" id="RHEA-COMP:10495"/>
        <dbReference type="ChEBI" id="CHEBI:15378"/>
        <dbReference type="ChEBI" id="CHEBI:16526"/>
        <dbReference type="ChEBI" id="CHEBI:57305"/>
        <dbReference type="ChEBI" id="CHEBI:83099"/>
        <dbReference type="ChEBI" id="CHEBI:83143"/>
        <dbReference type="EC" id="1.4.4.2"/>
    </reaction>
</comment>
<gene>
    <name evidence="4" type="primary">gcvPA</name>
    <name evidence="6" type="ORF">ENU78_02810</name>
</gene>
<dbReference type="InterPro" id="IPR015422">
    <property type="entry name" value="PyrdxlP-dep_Trfase_small"/>
</dbReference>
<dbReference type="HAMAP" id="MF_00712">
    <property type="entry name" value="GcvPA"/>
    <property type="match status" value="1"/>
</dbReference>
<comment type="function">
    <text evidence="1 4">The glycine cleavage system catalyzes the degradation of glycine. The P protein binds the alpha-amino group of glycine through its pyridoxal phosphate cofactor; CO(2) is released and the remaining methylamine moiety is then transferred to the lipoamide cofactor of the H protein.</text>
</comment>
<comment type="similarity">
    <text evidence="4">Belongs to the GcvP family. N-terminal subunit subfamily.</text>
</comment>
<evidence type="ECO:0000256" key="1">
    <source>
        <dbReference type="ARBA" id="ARBA00003788"/>
    </source>
</evidence>
<dbReference type="CDD" id="cd00613">
    <property type="entry name" value="GDC-P"/>
    <property type="match status" value="1"/>
</dbReference>
<name>A0A7V4DX61_DICTH</name>
<comment type="caution">
    <text evidence="6">The sequence shown here is derived from an EMBL/GenBank/DDBJ whole genome shotgun (WGS) entry which is preliminary data.</text>
</comment>
<accession>A0A7V4DX61</accession>
<dbReference type="SUPFAM" id="SSF53383">
    <property type="entry name" value="PLP-dependent transferases"/>
    <property type="match status" value="1"/>
</dbReference>
<dbReference type="EMBL" id="DTDV01000007">
    <property type="protein sequence ID" value="HGK23372.1"/>
    <property type="molecule type" value="Genomic_DNA"/>
</dbReference>
<dbReference type="Gene3D" id="3.90.1150.10">
    <property type="entry name" value="Aspartate Aminotransferase, domain 1"/>
    <property type="match status" value="1"/>
</dbReference>
<proteinExistence type="inferred from homology"/>
<comment type="subunit">
    <text evidence="4">The glycine cleavage system is composed of four proteins: P, T, L and H. In this organism, the P 'protein' is a heterodimer of two subunits.</text>
</comment>
<dbReference type="RefSeq" id="WP_149122964.1">
    <property type="nucleotide sequence ID" value="NZ_VTFL01000004.1"/>
</dbReference>
<dbReference type="GO" id="GO:0004375">
    <property type="term" value="F:glycine dehydrogenase (decarboxylating) activity"/>
    <property type="evidence" value="ECO:0007669"/>
    <property type="project" value="UniProtKB-EC"/>
</dbReference>
<dbReference type="InterPro" id="IPR020581">
    <property type="entry name" value="GDC_P"/>
</dbReference>
<dbReference type="GO" id="GO:0019464">
    <property type="term" value="P:glycine decarboxylation via glycine cleavage system"/>
    <property type="evidence" value="ECO:0007669"/>
    <property type="project" value="UniProtKB-UniRule"/>
</dbReference>
<dbReference type="InterPro" id="IPR015421">
    <property type="entry name" value="PyrdxlP-dep_Trfase_major"/>
</dbReference>
<dbReference type="NCBIfam" id="NF001696">
    <property type="entry name" value="PRK00451.1"/>
    <property type="match status" value="1"/>
</dbReference>
<evidence type="ECO:0000313" key="6">
    <source>
        <dbReference type="EMBL" id="HGK23372.1"/>
    </source>
</evidence>
<dbReference type="InterPro" id="IPR023010">
    <property type="entry name" value="GcvPA"/>
</dbReference>
<dbReference type="PANTHER" id="PTHR42806:SF1">
    <property type="entry name" value="GLYCINE DEHYDROGENASE (DECARBOXYLATING)"/>
    <property type="match status" value="1"/>
</dbReference>
<evidence type="ECO:0000256" key="2">
    <source>
        <dbReference type="ARBA" id="ARBA00023002"/>
    </source>
</evidence>
<reference evidence="6" key="1">
    <citation type="journal article" date="2020" name="mSystems">
        <title>Genome- and Community-Level Interaction Insights into Carbon Utilization and Element Cycling Functions of Hydrothermarchaeota in Hydrothermal Sediment.</title>
        <authorList>
            <person name="Zhou Z."/>
            <person name="Liu Y."/>
            <person name="Xu W."/>
            <person name="Pan J."/>
            <person name="Luo Z.H."/>
            <person name="Li M."/>
        </authorList>
    </citation>
    <scope>NUCLEOTIDE SEQUENCE [LARGE SCALE GENOMIC DNA]</scope>
    <source>
        <strain evidence="6">SpSt-70</strain>
    </source>
</reference>
<organism evidence="6">
    <name type="scientific">Dictyoglomus thermophilum</name>
    <dbReference type="NCBI Taxonomy" id="14"/>
    <lineage>
        <taxon>Bacteria</taxon>
        <taxon>Pseudomonadati</taxon>
        <taxon>Dictyoglomota</taxon>
        <taxon>Dictyoglomia</taxon>
        <taxon>Dictyoglomales</taxon>
        <taxon>Dictyoglomaceae</taxon>
        <taxon>Dictyoglomus</taxon>
    </lineage>
</organism>
<dbReference type="Gene3D" id="3.40.640.10">
    <property type="entry name" value="Type I PLP-dependent aspartate aminotransferase-like (Major domain)"/>
    <property type="match status" value="1"/>
</dbReference>
<evidence type="ECO:0000259" key="5">
    <source>
        <dbReference type="Pfam" id="PF02347"/>
    </source>
</evidence>
<dbReference type="EC" id="1.4.4.2" evidence="4"/>
<evidence type="ECO:0000256" key="4">
    <source>
        <dbReference type="HAMAP-Rule" id="MF_00712"/>
    </source>
</evidence>
<dbReference type="GO" id="GO:0009116">
    <property type="term" value="P:nucleoside metabolic process"/>
    <property type="evidence" value="ECO:0007669"/>
    <property type="project" value="InterPro"/>
</dbReference>
<evidence type="ECO:0000256" key="3">
    <source>
        <dbReference type="ARBA" id="ARBA00049026"/>
    </source>
</evidence>
<keyword evidence="2 4" id="KW-0560">Oxidoreductase</keyword>